<keyword evidence="7 8" id="KW-0411">Iron-sulfur</keyword>
<dbReference type="RefSeq" id="WP_230526779.1">
    <property type="nucleotide sequence ID" value="NZ_JAJGAK010000001.1"/>
</dbReference>
<name>A0ABS8JI25_9GAMM</name>
<evidence type="ECO:0000256" key="3">
    <source>
        <dbReference type="ARBA" id="ARBA00022485"/>
    </source>
</evidence>
<dbReference type="InterPro" id="IPR000170">
    <property type="entry name" value="High_potential_FeS_prot"/>
</dbReference>
<dbReference type="PROSITE" id="PS51373">
    <property type="entry name" value="HIPIP"/>
    <property type="match status" value="1"/>
</dbReference>
<dbReference type="EMBL" id="JAJGAK010000001">
    <property type="protein sequence ID" value="MCC8363236.1"/>
    <property type="molecule type" value="Genomic_DNA"/>
</dbReference>
<keyword evidence="2 8" id="KW-0813">Transport</keyword>
<evidence type="ECO:0000256" key="2">
    <source>
        <dbReference type="ARBA" id="ARBA00022448"/>
    </source>
</evidence>
<keyword evidence="3 8" id="KW-0004">4Fe-4S</keyword>
<sequence>MHTHDPSRRRFLAQAVTASAVATFALNATANQAAPAAAKLPKLPLDNPQAKALAYTEDASTVKHPSFKPGSHCANCNLYKGAKGEAYGPCQIFPQHSVAAKGWCAGWAKKV</sequence>
<organism evidence="11 12">
    <name type="scientific">Noviluteimonas lactosilytica</name>
    <dbReference type="NCBI Taxonomy" id="2888523"/>
    <lineage>
        <taxon>Bacteria</taxon>
        <taxon>Pseudomonadati</taxon>
        <taxon>Pseudomonadota</taxon>
        <taxon>Gammaproteobacteria</taxon>
        <taxon>Lysobacterales</taxon>
        <taxon>Lysobacteraceae</taxon>
        <taxon>Noviluteimonas</taxon>
    </lineage>
</organism>
<comment type="function">
    <text evidence="1 8">Specific class of high-redox-potential 4Fe-4S ferredoxins. Functions in anaerobic electron transport in most purple and in some other photosynthetic bacteria and in at least one genus (Paracoccus) of halophilic, denitrifying bacteria.</text>
</comment>
<evidence type="ECO:0000313" key="12">
    <source>
        <dbReference type="Proteomes" id="UP001165293"/>
    </source>
</evidence>
<dbReference type="InterPro" id="IPR036369">
    <property type="entry name" value="HIPIP_sf"/>
</dbReference>
<evidence type="ECO:0000313" key="11">
    <source>
        <dbReference type="EMBL" id="MCC8363236.1"/>
    </source>
</evidence>
<dbReference type="PROSITE" id="PS51318">
    <property type="entry name" value="TAT"/>
    <property type="match status" value="1"/>
</dbReference>
<protein>
    <recommendedName>
        <fullName evidence="8">High-potential iron-sulfur protein</fullName>
        <shortName evidence="8">HiPIP</shortName>
    </recommendedName>
</protein>
<keyword evidence="9" id="KW-0732">Signal</keyword>
<accession>A0ABS8JI25</accession>
<gene>
    <name evidence="11" type="ORF">LK996_09125</name>
</gene>
<evidence type="ECO:0000256" key="5">
    <source>
        <dbReference type="ARBA" id="ARBA00022982"/>
    </source>
</evidence>
<keyword evidence="4 8" id="KW-0479">Metal-binding</keyword>
<dbReference type="Pfam" id="PF01355">
    <property type="entry name" value="HIPIP"/>
    <property type="match status" value="1"/>
</dbReference>
<evidence type="ECO:0000256" key="6">
    <source>
        <dbReference type="ARBA" id="ARBA00023004"/>
    </source>
</evidence>
<evidence type="ECO:0000256" key="8">
    <source>
        <dbReference type="RuleBase" id="RU000620"/>
    </source>
</evidence>
<dbReference type="SUPFAM" id="SSF57652">
    <property type="entry name" value="HIPIP (high potential iron protein)"/>
    <property type="match status" value="1"/>
</dbReference>
<evidence type="ECO:0000259" key="10">
    <source>
        <dbReference type="PROSITE" id="PS51373"/>
    </source>
</evidence>
<keyword evidence="5 8" id="KW-0249">Electron transport</keyword>
<evidence type="ECO:0000256" key="7">
    <source>
        <dbReference type="ARBA" id="ARBA00023014"/>
    </source>
</evidence>
<keyword evidence="12" id="KW-1185">Reference proteome</keyword>
<dbReference type="Gene3D" id="4.10.490.10">
    <property type="entry name" value="High potential iron-sulphur protein"/>
    <property type="match status" value="1"/>
</dbReference>
<evidence type="ECO:0000256" key="1">
    <source>
        <dbReference type="ARBA" id="ARBA00002137"/>
    </source>
</evidence>
<feature type="signal peptide" evidence="9">
    <location>
        <begin position="1"/>
        <end position="33"/>
    </location>
</feature>
<evidence type="ECO:0000256" key="4">
    <source>
        <dbReference type="ARBA" id="ARBA00022723"/>
    </source>
</evidence>
<reference evidence="11" key="1">
    <citation type="submission" date="2021-10" db="EMBL/GenBank/DDBJ databases">
        <authorList>
            <person name="Lyu M."/>
            <person name="Wang X."/>
            <person name="Meng X."/>
            <person name="Xu K."/>
        </authorList>
    </citation>
    <scope>NUCLEOTIDE SEQUENCE</scope>
    <source>
        <strain evidence="11">A6</strain>
    </source>
</reference>
<comment type="similarity">
    <text evidence="8">Belongs to the high-potential iron-sulfur protein (HiPIP) family.</text>
</comment>
<keyword evidence="6 8" id="KW-0408">Iron</keyword>
<comment type="subunit">
    <text evidence="8">Homodimer.</text>
</comment>
<feature type="domain" description="High potential iron-sulfur proteins family profile" evidence="10">
    <location>
        <begin position="37"/>
        <end position="111"/>
    </location>
</feature>
<evidence type="ECO:0000256" key="9">
    <source>
        <dbReference type="SAM" id="SignalP"/>
    </source>
</evidence>
<comment type="caution">
    <text evidence="11">The sequence shown here is derived from an EMBL/GenBank/DDBJ whole genome shotgun (WGS) entry which is preliminary data.</text>
</comment>
<feature type="chain" id="PRO_5047370391" description="High-potential iron-sulfur protein" evidence="9">
    <location>
        <begin position="34"/>
        <end position="111"/>
    </location>
</feature>
<dbReference type="InterPro" id="IPR006311">
    <property type="entry name" value="TAT_signal"/>
</dbReference>
<dbReference type="Proteomes" id="UP001165293">
    <property type="component" value="Unassembled WGS sequence"/>
</dbReference>
<proteinExistence type="inferred from homology"/>